<dbReference type="RefSeq" id="XP_018009643.1">
    <property type="nucleotide sequence ID" value="XM_018154154.2"/>
</dbReference>
<dbReference type="OrthoDB" id="6020229at2759"/>
<dbReference type="CTD" id="28957"/>
<dbReference type="Pfam" id="PF10246">
    <property type="entry name" value="MRP-S35"/>
    <property type="match status" value="1"/>
</dbReference>
<proteinExistence type="predicted"/>
<dbReference type="GeneID" id="108667166"/>
<dbReference type="AlphaFoldDB" id="A0A8B7N8T0"/>
<sequence>MLSDRFFVSCRALATCARLHALPKEATTFKEVKIIRKEPAKETPPPPKTFLSLLRNSKFIELGDPRGKLVEGRVMQVVGDDLYIDWGGKFLAVCQRPIKNQEKFIRGAVVRIRLLDAELSSRFLGSTIDLTLLEADAKLLGLVSSPLGRSSKH</sequence>
<accession>A0A8B7N8T0</accession>
<dbReference type="GO" id="GO:0005763">
    <property type="term" value="C:mitochondrial small ribosomal subunit"/>
    <property type="evidence" value="ECO:0007669"/>
    <property type="project" value="TreeGrafter"/>
</dbReference>
<protein>
    <submittedName>
        <fullName evidence="2">28S ribosomal protein S28, mitochondrial-like</fullName>
    </submittedName>
</protein>
<dbReference type="InterPro" id="IPR019375">
    <property type="entry name" value="Ribosomal_bS1m"/>
</dbReference>
<name>A0A8B7N8T0_HYAAZ</name>
<dbReference type="Proteomes" id="UP000694843">
    <property type="component" value="Unplaced"/>
</dbReference>
<dbReference type="PANTHER" id="PTHR13447:SF2">
    <property type="entry name" value="SMALL RIBOSOMAL SUBUNIT PROTEIN BS1M"/>
    <property type="match status" value="1"/>
</dbReference>
<organism evidence="1 2">
    <name type="scientific">Hyalella azteca</name>
    <name type="common">Amphipod</name>
    <dbReference type="NCBI Taxonomy" id="294128"/>
    <lineage>
        <taxon>Eukaryota</taxon>
        <taxon>Metazoa</taxon>
        <taxon>Ecdysozoa</taxon>
        <taxon>Arthropoda</taxon>
        <taxon>Crustacea</taxon>
        <taxon>Multicrustacea</taxon>
        <taxon>Malacostraca</taxon>
        <taxon>Eumalacostraca</taxon>
        <taxon>Peracarida</taxon>
        <taxon>Amphipoda</taxon>
        <taxon>Senticaudata</taxon>
        <taxon>Talitrida</taxon>
        <taxon>Talitroidea</taxon>
        <taxon>Hyalellidae</taxon>
        <taxon>Hyalella</taxon>
    </lineage>
</organism>
<evidence type="ECO:0000313" key="2">
    <source>
        <dbReference type="RefSeq" id="XP_018009643.1"/>
    </source>
</evidence>
<evidence type="ECO:0000313" key="1">
    <source>
        <dbReference type="Proteomes" id="UP000694843"/>
    </source>
</evidence>
<reference evidence="2" key="1">
    <citation type="submission" date="2025-08" db="UniProtKB">
        <authorList>
            <consortium name="RefSeq"/>
        </authorList>
    </citation>
    <scope>IDENTIFICATION</scope>
    <source>
        <tissue evidence="2">Whole organism</tissue>
    </source>
</reference>
<gene>
    <name evidence="2" type="primary">LOC108667166</name>
</gene>
<keyword evidence="1" id="KW-1185">Reference proteome</keyword>
<dbReference type="PANTHER" id="PTHR13447">
    <property type="entry name" value="MITOCHONDRIAL 28S RIBOSOMAL PROTEIN S28"/>
    <property type="match status" value="1"/>
</dbReference>
<dbReference type="OMA" id="NKYQKGT"/>
<dbReference type="KEGG" id="hazt:108667166"/>